<name>A0A483CRV2_9EURY</name>
<dbReference type="EMBL" id="PGCL01000002">
    <property type="protein sequence ID" value="TAJ44941.1"/>
    <property type="molecule type" value="Genomic_DNA"/>
</dbReference>
<reference evidence="3 4" key="1">
    <citation type="submission" date="2017-11" db="EMBL/GenBank/DDBJ databases">
        <title>Isolation and Characterization of Methanofollis Species from Methane Seep Offshore SW Taiwan.</title>
        <authorList>
            <person name="Teng N.-H."/>
            <person name="Lai M.-C."/>
            <person name="Chen S.-C."/>
        </authorList>
    </citation>
    <scope>NUCLEOTIDE SEQUENCE [LARGE SCALE GENOMIC DNA]</scope>
    <source>
        <strain evidence="3 4">FWC-SCC2</strain>
    </source>
</reference>
<evidence type="ECO:0000313" key="4">
    <source>
        <dbReference type="Proteomes" id="UP000292580"/>
    </source>
</evidence>
<evidence type="ECO:0000313" key="3">
    <source>
        <dbReference type="EMBL" id="TAJ44941.1"/>
    </source>
</evidence>
<dbReference type="Proteomes" id="UP000292580">
    <property type="component" value="Unassembled WGS sequence"/>
</dbReference>
<dbReference type="SUPFAM" id="SSF54913">
    <property type="entry name" value="GlnB-like"/>
    <property type="match status" value="1"/>
</dbReference>
<sequence>MKKIEAIIRTTKFEDVKAALEGIGMVSMTVTEVKGRGQQRGIKQQWRGAEYMVDLIPKTKVEMVVEDEKADAVISTLAEAARTGQIGDGKIFVVPVERTIRVRTGEEGDTAL</sequence>
<comment type="caution">
    <text evidence="3">The sequence shown here is derived from an EMBL/GenBank/DDBJ whole genome shotgun (WGS) entry which is preliminary data.</text>
</comment>
<dbReference type="GO" id="GO:0006808">
    <property type="term" value="P:regulation of nitrogen utilization"/>
    <property type="evidence" value="ECO:0007669"/>
    <property type="project" value="InterPro"/>
</dbReference>
<dbReference type="AlphaFoldDB" id="A0A483CRV2"/>
<gene>
    <name evidence="3" type="ORF">CUJ86_06580</name>
</gene>
<evidence type="ECO:0000256" key="1">
    <source>
        <dbReference type="PIRSR" id="PIRSR602187-50"/>
    </source>
</evidence>
<dbReference type="PROSITE" id="PS51343">
    <property type="entry name" value="PII_GLNB_DOM"/>
    <property type="match status" value="1"/>
</dbReference>
<dbReference type="GO" id="GO:0005524">
    <property type="term" value="F:ATP binding"/>
    <property type="evidence" value="ECO:0007669"/>
    <property type="project" value="TreeGrafter"/>
</dbReference>
<protein>
    <submittedName>
        <fullName evidence="3">Transcriptional regulator</fullName>
    </submittedName>
</protein>
<dbReference type="PROSITE" id="PS00638">
    <property type="entry name" value="PII_GLNB_CTER"/>
    <property type="match status" value="1"/>
</dbReference>
<dbReference type="InterPro" id="IPR002187">
    <property type="entry name" value="N-reg_PII"/>
</dbReference>
<dbReference type="InterPro" id="IPR015867">
    <property type="entry name" value="N-reg_PII/ATP_PRibTrfase_C"/>
</dbReference>
<dbReference type="PRINTS" id="PR00340">
    <property type="entry name" value="PIIGLNB"/>
</dbReference>
<evidence type="ECO:0000256" key="2">
    <source>
        <dbReference type="RuleBase" id="RU003936"/>
    </source>
</evidence>
<keyword evidence="1" id="KW-0597">Phosphoprotein</keyword>
<feature type="modified residue" description="O-UMP-tyrosine" evidence="1">
    <location>
        <position position="51"/>
    </location>
</feature>
<dbReference type="PANTHER" id="PTHR30115">
    <property type="entry name" value="NITROGEN REGULATORY PROTEIN P-II"/>
    <property type="match status" value="1"/>
</dbReference>
<dbReference type="RefSeq" id="WP_130646753.1">
    <property type="nucleotide sequence ID" value="NZ_PGCL01000002.1"/>
</dbReference>
<keyword evidence="4" id="KW-1185">Reference proteome</keyword>
<dbReference type="InterPro" id="IPR011322">
    <property type="entry name" value="N-reg_PII-like_a/b"/>
</dbReference>
<dbReference type="SMART" id="SM00938">
    <property type="entry name" value="P-II"/>
    <property type="match status" value="1"/>
</dbReference>
<dbReference type="PANTHER" id="PTHR30115:SF11">
    <property type="entry name" value="NITROGEN REGULATORY PROTEIN P-II HOMOLOG"/>
    <property type="match status" value="1"/>
</dbReference>
<dbReference type="Gene3D" id="3.30.70.120">
    <property type="match status" value="1"/>
</dbReference>
<dbReference type="Pfam" id="PF00543">
    <property type="entry name" value="P-II"/>
    <property type="match status" value="1"/>
</dbReference>
<dbReference type="InterPro" id="IPR017918">
    <property type="entry name" value="N-reg_PII_CS"/>
</dbReference>
<dbReference type="GO" id="GO:0030234">
    <property type="term" value="F:enzyme regulator activity"/>
    <property type="evidence" value="ECO:0007669"/>
    <property type="project" value="InterPro"/>
</dbReference>
<organism evidence="3 4">
    <name type="scientific">Methanofollis fontis</name>
    <dbReference type="NCBI Taxonomy" id="2052832"/>
    <lineage>
        <taxon>Archaea</taxon>
        <taxon>Methanobacteriati</taxon>
        <taxon>Methanobacteriota</taxon>
        <taxon>Stenosarchaea group</taxon>
        <taxon>Methanomicrobia</taxon>
        <taxon>Methanomicrobiales</taxon>
        <taxon>Methanomicrobiaceae</taxon>
        <taxon>Methanofollis</taxon>
    </lineage>
</organism>
<proteinExistence type="inferred from homology"/>
<accession>A0A483CRV2</accession>
<dbReference type="OrthoDB" id="10960at2157"/>
<dbReference type="GO" id="GO:0005829">
    <property type="term" value="C:cytosol"/>
    <property type="evidence" value="ECO:0007669"/>
    <property type="project" value="TreeGrafter"/>
</dbReference>
<comment type="similarity">
    <text evidence="2">Belongs to the P(II) protein family.</text>
</comment>